<evidence type="ECO:0000313" key="3">
    <source>
        <dbReference type="EMBL" id="KAF7302684.1"/>
    </source>
</evidence>
<protein>
    <submittedName>
        <fullName evidence="3">Rab-GAP TBC domain-containing protein</fullName>
    </submittedName>
</protein>
<dbReference type="SUPFAM" id="SSF47923">
    <property type="entry name" value="Ypt/Rab-GAP domain of gyp1p"/>
    <property type="match status" value="2"/>
</dbReference>
<accession>A0A8H6W232</accession>
<evidence type="ECO:0000313" key="4">
    <source>
        <dbReference type="Proteomes" id="UP000613580"/>
    </source>
</evidence>
<feature type="domain" description="Rab-GAP TBC" evidence="2">
    <location>
        <begin position="387"/>
        <end position="579"/>
    </location>
</feature>
<dbReference type="Gene3D" id="1.10.8.270">
    <property type="entry name" value="putative rabgap domain of human tbc1 domain family member 14 like domains"/>
    <property type="match status" value="1"/>
</dbReference>
<feature type="region of interest" description="Disordered" evidence="1">
    <location>
        <begin position="322"/>
        <end position="344"/>
    </location>
</feature>
<dbReference type="InterPro" id="IPR000195">
    <property type="entry name" value="Rab-GAP-TBC_dom"/>
</dbReference>
<feature type="compositionally biased region" description="Pro residues" evidence="1">
    <location>
        <begin position="159"/>
        <end position="183"/>
    </location>
</feature>
<proteinExistence type="predicted"/>
<dbReference type="OrthoDB" id="294251at2759"/>
<feature type="compositionally biased region" description="Polar residues" evidence="1">
    <location>
        <begin position="61"/>
        <end position="71"/>
    </location>
</feature>
<feature type="compositionally biased region" description="Polar residues" evidence="1">
    <location>
        <begin position="105"/>
        <end position="122"/>
    </location>
</feature>
<sequence>MASRTSSSASSSTQTSDLSEAHTRNKSDSSTLFSIYSMYGNGSAAPPPLPSKEPIPRVSLSVPNGHSSLAYSNDEEAEPAPPRPPPTRTVDLAKAGALLNGVPPRSSSLIRPASHYTTSSLGATEEADRRASTGHLHSPTPSSSRTSPSPRPDSVLGLPPLPPSRHPTPSPSPTPPPILPPKPGSSLAPTPATPLSPSLPLKHPVSAGPSKTSLVPSEGEDLDGFYVRNTYAQLDVSGVKGDGFVEGVERTRAKIGTSRASQLFAENAIGDGTEKSQELDPKEIELLFAVDRYGFFSTPSHDRLILLPASSFDKRLSVVRGGPPSAKPSAQSLNAVPDASPPVKEASRIEKWTRMMQPGTRDQGANVQTWRVKPSKQGKLRLRTYKGVPDRWRPAAWDMFMTNLAQATPADVARLGKDYRDALDKPSTYDIQIDLDVPRTISGHIFYRTRYGAGQRSLFHVLHSFSLRCGECGYVQGMGPIAATLLCYLDPEKTYASLVHLHDAYSMHSIFSPGFPGLLEAIYVQERITEQMMPDVYAAFQKHTISTTSYATKWYITLFSNSVPFQTQLRLWDAFLLEGADVFVAVAVAIVWVYRDHITSAAANFETILSLLSSFFVPESEDAMLLWVEKTLGDRKLRESMGRWREEWRALVEAGKESTVLL</sequence>
<evidence type="ECO:0000256" key="1">
    <source>
        <dbReference type="SAM" id="MobiDB-lite"/>
    </source>
</evidence>
<dbReference type="Gene3D" id="1.10.472.80">
    <property type="entry name" value="Ypt/Rab-GAP domain of gyp1p, domain 3"/>
    <property type="match status" value="1"/>
</dbReference>
<comment type="caution">
    <text evidence="3">The sequence shown here is derived from an EMBL/GenBank/DDBJ whole genome shotgun (WGS) entry which is preliminary data.</text>
</comment>
<dbReference type="SMART" id="SM00164">
    <property type="entry name" value="TBC"/>
    <property type="match status" value="1"/>
</dbReference>
<dbReference type="InterPro" id="IPR035969">
    <property type="entry name" value="Rab-GAP_TBC_sf"/>
</dbReference>
<feature type="compositionally biased region" description="Low complexity" evidence="1">
    <location>
        <begin position="1"/>
        <end position="18"/>
    </location>
</feature>
<evidence type="ECO:0000259" key="2">
    <source>
        <dbReference type="PROSITE" id="PS50086"/>
    </source>
</evidence>
<dbReference type="PANTHER" id="PTHR47219:SF9">
    <property type="entry name" value="GTPASE ACTIVATING PROTEIN AND CENTROSOME-ASSOCIATED, ISOFORM B"/>
    <property type="match status" value="1"/>
</dbReference>
<organism evidence="3 4">
    <name type="scientific">Mycena chlorophos</name>
    <name type="common">Agaric fungus</name>
    <name type="synonym">Agaricus chlorophos</name>
    <dbReference type="NCBI Taxonomy" id="658473"/>
    <lineage>
        <taxon>Eukaryota</taxon>
        <taxon>Fungi</taxon>
        <taxon>Dikarya</taxon>
        <taxon>Basidiomycota</taxon>
        <taxon>Agaricomycotina</taxon>
        <taxon>Agaricomycetes</taxon>
        <taxon>Agaricomycetidae</taxon>
        <taxon>Agaricales</taxon>
        <taxon>Marasmiineae</taxon>
        <taxon>Mycenaceae</taxon>
        <taxon>Mycena</taxon>
    </lineage>
</organism>
<dbReference type="PROSITE" id="PS50086">
    <property type="entry name" value="TBC_RABGAP"/>
    <property type="match status" value="1"/>
</dbReference>
<gene>
    <name evidence="3" type="ORF">HMN09_00903200</name>
</gene>
<dbReference type="Proteomes" id="UP000613580">
    <property type="component" value="Unassembled WGS sequence"/>
</dbReference>
<name>A0A8H6W232_MYCCL</name>
<dbReference type="GO" id="GO:0031267">
    <property type="term" value="F:small GTPase binding"/>
    <property type="evidence" value="ECO:0007669"/>
    <property type="project" value="TreeGrafter"/>
</dbReference>
<dbReference type="EMBL" id="JACAZE010000012">
    <property type="protein sequence ID" value="KAF7302684.1"/>
    <property type="molecule type" value="Genomic_DNA"/>
</dbReference>
<keyword evidence="4" id="KW-1185">Reference proteome</keyword>
<dbReference type="GO" id="GO:0005096">
    <property type="term" value="F:GTPase activator activity"/>
    <property type="evidence" value="ECO:0007669"/>
    <property type="project" value="TreeGrafter"/>
</dbReference>
<feature type="compositionally biased region" description="Low complexity" evidence="1">
    <location>
        <begin position="184"/>
        <end position="201"/>
    </location>
</feature>
<dbReference type="InterPro" id="IPR050302">
    <property type="entry name" value="Rab_GAP_TBC_domain"/>
</dbReference>
<dbReference type="FunFam" id="1.10.8.270:FF:000023">
    <property type="entry name" value="TBC domain-containing protein C1778.09"/>
    <property type="match status" value="1"/>
</dbReference>
<feature type="region of interest" description="Disordered" evidence="1">
    <location>
        <begin position="1"/>
        <end position="216"/>
    </location>
</feature>
<dbReference type="PANTHER" id="PTHR47219">
    <property type="entry name" value="RAB GTPASE-ACTIVATING PROTEIN 1-LIKE"/>
    <property type="match status" value="1"/>
</dbReference>
<reference evidence="3" key="1">
    <citation type="submission" date="2020-05" db="EMBL/GenBank/DDBJ databases">
        <title>Mycena genomes resolve the evolution of fungal bioluminescence.</title>
        <authorList>
            <person name="Tsai I.J."/>
        </authorList>
    </citation>
    <scope>NUCLEOTIDE SEQUENCE</scope>
    <source>
        <strain evidence="3">110903Hualien_Pintung</strain>
    </source>
</reference>
<feature type="compositionally biased region" description="Low complexity" evidence="1">
    <location>
        <begin position="138"/>
        <end position="148"/>
    </location>
</feature>
<dbReference type="Pfam" id="PF00566">
    <property type="entry name" value="RabGAP-TBC"/>
    <property type="match status" value="1"/>
</dbReference>
<dbReference type="AlphaFoldDB" id="A0A8H6W232"/>